<evidence type="ECO:0000313" key="5">
    <source>
        <dbReference type="Proteomes" id="UP000198424"/>
    </source>
</evidence>
<comment type="caution">
    <text evidence="2">The sequence shown here is derived from an EMBL/GenBank/DDBJ whole genome shotgun (WGS) entry which is preliminary data.</text>
</comment>
<dbReference type="Proteomes" id="UP000028712">
    <property type="component" value="Unassembled WGS sequence"/>
</dbReference>
<dbReference type="RefSeq" id="WP_035623999.1">
    <property type="nucleotide sequence ID" value="NZ_JBEWQG010000021.1"/>
</dbReference>
<dbReference type="OrthoDB" id="1375178at2"/>
<organism evidence="2 4">
    <name type="scientific">Flavobacterium hydatis</name>
    <name type="common">Cytophaga aquatilis</name>
    <dbReference type="NCBI Taxonomy" id="991"/>
    <lineage>
        <taxon>Bacteria</taxon>
        <taxon>Pseudomonadati</taxon>
        <taxon>Bacteroidota</taxon>
        <taxon>Flavobacteriia</taxon>
        <taxon>Flavobacteriales</taxon>
        <taxon>Flavobacteriaceae</taxon>
        <taxon>Flavobacterium</taxon>
    </lineage>
</organism>
<name>A0A086AEH3_FLAHY</name>
<feature type="chain" id="PRO_5001802604" evidence="1">
    <location>
        <begin position="18"/>
        <end position="137"/>
    </location>
</feature>
<reference evidence="2 4" key="1">
    <citation type="submission" date="2014-07" db="EMBL/GenBank/DDBJ databases">
        <title>Genome of Flavobacterium hydatis DSM 2063.</title>
        <authorList>
            <person name="Pipes S.E."/>
            <person name="Stropko S.J."/>
            <person name="Newman J.D."/>
        </authorList>
    </citation>
    <scope>NUCLEOTIDE SEQUENCE [LARGE SCALE GENOMIC DNA]</scope>
    <source>
        <strain evidence="2 4">DSM 2063</strain>
    </source>
</reference>
<keyword evidence="1" id="KW-0732">Signal</keyword>
<feature type="signal peptide" evidence="1">
    <location>
        <begin position="1"/>
        <end position="17"/>
    </location>
</feature>
<accession>A0A086AEH3</accession>
<evidence type="ECO:0000313" key="2">
    <source>
        <dbReference type="EMBL" id="KFF15087.1"/>
    </source>
</evidence>
<dbReference type="eggNOG" id="ENOG5030ZTF">
    <property type="taxonomic scope" value="Bacteria"/>
</dbReference>
<evidence type="ECO:0000313" key="4">
    <source>
        <dbReference type="Proteomes" id="UP000028712"/>
    </source>
</evidence>
<dbReference type="EMBL" id="JPRM01000024">
    <property type="protein sequence ID" value="KFF15087.1"/>
    <property type="molecule type" value="Genomic_DNA"/>
</dbReference>
<dbReference type="AlphaFoldDB" id="A0A086AEH3"/>
<protein>
    <submittedName>
        <fullName evidence="2">Uncharacterized protein</fullName>
    </submittedName>
</protein>
<evidence type="ECO:0000256" key="1">
    <source>
        <dbReference type="SAM" id="SignalP"/>
    </source>
</evidence>
<sequence>MKRCALLLLLVTTISFSQTITSKIEPVSVEQYEFIKKVNQFYPDIPLTKQITNFYSDGKIIDSRQEFDLKGTPFSDYSLAVGPYNKSIKFDYTTKTDGRTRGDISLFKGDVYKTVFYDDKNQYEVFINGKSVYLKKY</sequence>
<evidence type="ECO:0000313" key="3">
    <source>
        <dbReference type="EMBL" id="OXA91971.1"/>
    </source>
</evidence>
<reference evidence="3 5" key="2">
    <citation type="submission" date="2016-11" db="EMBL/GenBank/DDBJ databases">
        <title>Whole genomes of Flavobacteriaceae.</title>
        <authorList>
            <person name="Stine C."/>
            <person name="Li C."/>
            <person name="Tadesse D."/>
        </authorList>
    </citation>
    <scope>NUCLEOTIDE SEQUENCE [LARGE SCALE GENOMIC DNA]</scope>
    <source>
        <strain evidence="3 5">ATCC 29551</strain>
    </source>
</reference>
<dbReference type="EMBL" id="MUGY01000024">
    <property type="protein sequence ID" value="OXA91971.1"/>
    <property type="molecule type" value="Genomic_DNA"/>
</dbReference>
<proteinExistence type="predicted"/>
<gene>
    <name evidence="3" type="ORF">B0A62_16355</name>
    <name evidence="2" type="ORF">IW20_15635</name>
</gene>
<dbReference type="Proteomes" id="UP000198424">
    <property type="component" value="Unassembled WGS sequence"/>
</dbReference>
<keyword evidence="5" id="KW-1185">Reference proteome</keyword>